<name>A0A819TEQ5_9BILA</name>
<evidence type="ECO:0000313" key="4">
    <source>
        <dbReference type="EMBL" id="CAF4143314.1"/>
    </source>
</evidence>
<gene>
    <name evidence="3" type="ORF">BYL167_LOCUS19576</name>
    <name evidence="4" type="ORF">SMN809_LOCUS19366</name>
    <name evidence="2" type="ORF">UXM345_LOCUS20912</name>
</gene>
<dbReference type="Proteomes" id="UP000681967">
    <property type="component" value="Unassembled WGS sequence"/>
</dbReference>
<comment type="caution">
    <text evidence="2">The sequence shown here is derived from an EMBL/GenBank/DDBJ whole genome shotgun (WGS) entry which is preliminary data.</text>
</comment>
<reference evidence="2" key="1">
    <citation type="submission" date="2021-02" db="EMBL/GenBank/DDBJ databases">
        <authorList>
            <person name="Nowell W R."/>
        </authorList>
    </citation>
    <scope>NUCLEOTIDE SEQUENCE</scope>
</reference>
<sequence length="185" mass="21005">MRRPYGYSDQSDHDETQSFNVDGGYQYSQSYQTDANNTIQSWEQLVGGDIVSQKDHSQQDVSSVDLPGNHTVNFQFNTDSSYEEVNADVDYETIVRSKNVYNDPQPQIIRKPSQINPVVYNQRVTIRFLQPPPVEQGPLIIREVRPPPPPPQVPLIIRQRPAPARSPSPLVLRERPPPIPDSLTC</sequence>
<proteinExistence type="predicted"/>
<accession>A0A819TEQ5</accession>
<feature type="region of interest" description="Disordered" evidence="1">
    <location>
        <begin position="142"/>
        <end position="185"/>
    </location>
</feature>
<organism evidence="2 5">
    <name type="scientific">Rotaria magnacalcarata</name>
    <dbReference type="NCBI Taxonomy" id="392030"/>
    <lineage>
        <taxon>Eukaryota</taxon>
        <taxon>Metazoa</taxon>
        <taxon>Spiralia</taxon>
        <taxon>Gnathifera</taxon>
        <taxon>Rotifera</taxon>
        <taxon>Eurotatoria</taxon>
        <taxon>Bdelloidea</taxon>
        <taxon>Philodinida</taxon>
        <taxon>Philodinidae</taxon>
        <taxon>Rotaria</taxon>
    </lineage>
</organism>
<dbReference type="AlphaFoldDB" id="A0A819TEQ5"/>
<evidence type="ECO:0000256" key="1">
    <source>
        <dbReference type="SAM" id="MobiDB-lite"/>
    </source>
</evidence>
<feature type="region of interest" description="Disordered" evidence="1">
    <location>
        <begin position="1"/>
        <end position="28"/>
    </location>
</feature>
<evidence type="ECO:0000313" key="2">
    <source>
        <dbReference type="EMBL" id="CAF4078653.1"/>
    </source>
</evidence>
<dbReference type="EMBL" id="CAJOBH010008345">
    <property type="protein sequence ID" value="CAF4110631.1"/>
    <property type="molecule type" value="Genomic_DNA"/>
</dbReference>
<protein>
    <submittedName>
        <fullName evidence="2">Uncharacterized protein</fullName>
    </submittedName>
</protein>
<dbReference type="EMBL" id="CAJOBI010009664">
    <property type="protein sequence ID" value="CAF4143314.1"/>
    <property type="molecule type" value="Genomic_DNA"/>
</dbReference>
<dbReference type="Proteomes" id="UP000676336">
    <property type="component" value="Unassembled WGS sequence"/>
</dbReference>
<dbReference type="EMBL" id="CAJOBF010003189">
    <property type="protein sequence ID" value="CAF4078653.1"/>
    <property type="molecule type" value="Genomic_DNA"/>
</dbReference>
<feature type="compositionally biased region" description="Low complexity" evidence="1">
    <location>
        <begin position="154"/>
        <end position="169"/>
    </location>
</feature>
<dbReference type="Proteomes" id="UP000663842">
    <property type="component" value="Unassembled WGS sequence"/>
</dbReference>
<evidence type="ECO:0000313" key="3">
    <source>
        <dbReference type="EMBL" id="CAF4110631.1"/>
    </source>
</evidence>
<evidence type="ECO:0000313" key="5">
    <source>
        <dbReference type="Proteomes" id="UP000663842"/>
    </source>
</evidence>